<evidence type="ECO:0000259" key="4">
    <source>
        <dbReference type="PROSITE" id="PS51831"/>
    </source>
</evidence>
<dbReference type="GO" id="GO:0015969">
    <property type="term" value="P:guanosine tetraphosphate metabolic process"/>
    <property type="evidence" value="ECO:0007669"/>
    <property type="project" value="InterPro"/>
</dbReference>
<dbReference type="InterPro" id="IPR043519">
    <property type="entry name" value="NT_sf"/>
</dbReference>
<reference evidence="6" key="1">
    <citation type="submission" date="2018-11" db="EMBL/GenBank/DDBJ databases">
        <title>Phylogenetic, genomic, and biogeographic characterization of a novel and ubiquitous marine invertebrate-associated Rickettsiales parasite, Candidatus Marinoinvertebrata rohwerii, gen. nov., sp. nov.</title>
        <authorList>
            <person name="Klinges J.G."/>
            <person name="Rosales S.M."/>
            <person name="Mcminds R."/>
            <person name="Shaver E.C."/>
            <person name="Shantz A."/>
            <person name="Peters E.C."/>
            <person name="Burkepile D.E."/>
            <person name="Silliman B.R."/>
            <person name="Vega Thurber R.L."/>
        </authorList>
    </citation>
    <scope>NUCLEOTIDE SEQUENCE [LARGE SCALE GENOMIC DNA]</scope>
    <source>
        <strain evidence="6">a_cerv_44</strain>
    </source>
</reference>
<dbReference type="CDD" id="cd05399">
    <property type="entry name" value="NT_Rel-Spo_like"/>
    <property type="match status" value="1"/>
</dbReference>
<dbReference type="RefSeq" id="WP_126044498.1">
    <property type="nucleotide sequence ID" value="NZ_RXFM01000018.1"/>
</dbReference>
<dbReference type="SUPFAM" id="SSF109604">
    <property type="entry name" value="HD-domain/PDEase-like"/>
    <property type="match status" value="1"/>
</dbReference>
<dbReference type="FunFam" id="3.30.460.10:FF:000001">
    <property type="entry name" value="GTP pyrophosphokinase RelA"/>
    <property type="match status" value="1"/>
</dbReference>
<dbReference type="Gene3D" id="1.10.3210.10">
    <property type="entry name" value="Hypothetical protein af1432"/>
    <property type="match status" value="1"/>
</dbReference>
<dbReference type="SMART" id="SM00954">
    <property type="entry name" value="RelA_SpoT"/>
    <property type="match status" value="1"/>
</dbReference>
<dbReference type="Pfam" id="PF04607">
    <property type="entry name" value="RelA_SpoT"/>
    <property type="match status" value="1"/>
</dbReference>
<dbReference type="Pfam" id="PF13328">
    <property type="entry name" value="HD_4"/>
    <property type="match status" value="1"/>
</dbReference>
<dbReference type="AlphaFoldDB" id="A0A429XSH6"/>
<dbReference type="InterPro" id="IPR003607">
    <property type="entry name" value="HD/PDEase_dom"/>
</dbReference>
<dbReference type="InterPro" id="IPR006674">
    <property type="entry name" value="HD_domain"/>
</dbReference>
<evidence type="ECO:0000256" key="2">
    <source>
        <dbReference type="ARBA" id="ARBA00013251"/>
    </source>
</evidence>
<dbReference type="FunFam" id="1.10.3210.10:FF:000001">
    <property type="entry name" value="GTP pyrophosphokinase RelA"/>
    <property type="match status" value="1"/>
</dbReference>
<comment type="catalytic activity">
    <reaction evidence="3">
        <text>GTP + ATP = guanosine 3'-diphosphate 5'-triphosphate + AMP</text>
        <dbReference type="Rhea" id="RHEA:22088"/>
        <dbReference type="ChEBI" id="CHEBI:30616"/>
        <dbReference type="ChEBI" id="CHEBI:37565"/>
        <dbReference type="ChEBI" id="CHEBI:142410"/>
        <dbReference type="ChEBI" id="CHEBI:456215"/>
        <dbReference type="EC" id="2.7.6.5"/>
    </reaction>
</comment>
<dbReference type="GO" id="GO:0005886">
    <property type="term" value="C:plasma membrane"/>
    <property type="evidence" value="ECO:0007669"/>
    <property type="project" value="TreeGrafter"/>
</dbReference>
<accession>A0A429XSH6</accession>
<dbReference type="SMART" id="SM00471">
    <property type="entry name" value="HDc"/>
    <property type="match status" value="1"/>
</dbReference>
<evidence type="ECO:0000256" key="1">
    <source>
        <dbReference type="ARBA" id="ARBA00007476"/>
    </source>
</evidence>
<comment type="similarity">
    <text evidence="1">Belongs to the RelA/SpoT family.</text>
</comment>
<dbReference type="GO" id="GO:0042594">
    <property type="term" value="P:response to starvation"/>
    <property type="evidence" value="ECO:0007669"/>
    <property type="project" value="TreeGrafter"/>
</dbReference>
<keyword evidence="6" id="KW-1185">Reference proteome</keyword>
<dbReference type="SUPFAM" id="SSF81301">
    <property type="entry name" value="Nucleotidyltransferase"/>
    <property type="match status" value="1"/>
</dbReference>
<sequence length="381" mass="43647">MKGLSKKDWDEKIQVAYGALLKKLEDNPNLDIKLINKVFDISNVSHKGQFRESNEPYIIHPIEVASIVADLNMDTSTIIAALLHDTIEDTILTYKHIKDIFGKKIADIVQGISKLITIESKSNILSAEERKVEDYRNLMCAVSKDIRVLVIKLADRLHNMRTLNCIKNSKKRKRIALETMDIHSALAERIGIHNFKNELQDLAFAELYSQDKLSIENQLNLIRKDGGDLVNKIVGELKSVLISSNINLVDVTGREKKTCSIWRKIQNKKLSFENLSDIFAFKVIVQDVEDCYKALGAIHNNYHMVPGAFKDYISTPKTNGYKSLHTIIIGPESKRIEIQIRTENMHRIAEFGVAAHWQYKQQFPNKKEKHFKWISEILAIL</sequence>
<dbReference type="Proteomes" id="UP000279470">
    <property type="component" value="Unassembled WGS sequence"/>
</dbReference>
<name>A0A429XSH6_9RICK</name>
<dbReference type="PANTHER" id="PTHR21262:SF36">
    <property type="entry name" value="BIFUNCTIONAL (P)PPGPP SYNTHASE_HYDROLASE SPOT"/>
    <property type="match status" value="1"/>
</dbReference>
<dbReference type="EMBL" id="RXFM01000018">
    <property type="protein sequence ID" value="RST70031.1"/>
    <property type="molecule type" value="Genomic_DNA"/>
</dbReference>
<dbReference type="GO" id="GO:0008728">
    <property type="term" value="F:GTP diphosphokinase activity"/>
    <property type="evidence" value="ECO:0007669"/>
    <property type="project" value="UniProtKB-EC"/>
</dbReference>
<evidence type="ECO:0000313" key="5">
    <source>
        <dbReference type="EMBL" id="RST70031.1"/>
    </source>
</evidence>
<protein>
    <recommendedName>
        <fullName evidence="2">GTP diphosphokinase</fullName>
        <ecNumber evidence="2">2.7.6.5</ecNumber>
    </recommendedName>
</protein>
<dbReference type="GO" id="GO:0008893">
    <property type="term" value="F:guanosine-3',5'-bis(diphosphate) 3'-diphosphatase activity"/>
    <property type="evidence" value="ECO:0007669"/>
    <property type="project" value="TreeGrafter"/>
</dbReference>
<feature type="domain" description="HD" evidence="4">
    <location>
        <begin position="57"/>
        <end position="160"/>
    </location>
</feature>
<dbReference type="PANTHER" id="PTHR21262">
    <property type="entry name" value="GUANOSINE-3',5'-BIS DIPHOSPHATE 3'-PYROPHOSPHOHYDROLASE"/>
    <property type="match status" value="1"/>
</dbReference>
<dbReference type="PROSITE" id="PS51831">
    <property type="entry name" value="HD"/>
    <property type="match status" value="1"/>
</dbReference>
<gene>
    <name evidence="5" type="ORF">EIC27_02090</name>
</gene>
<dbReference type="Gene3D" id="3.30.460.10">
    <property type="entry name" value="Beta Polymerase, domain 2"/>
    <property type="match status" value="1"/>
</dbReference>
<dbReference type="EC" id="2.7.6.5" evidence="2"/>
<keyword evidence="5" id="KW-0378">Hydrolase</keyword>
<organism evidence="5 6">
    <name type="scientific">Candidatus Aquarickettsia rohweri</name>
    <dbReference type="NCBI Taxonomy" id="2602574"/>
    <lineage>
        <taxon>Bacteria</taxon>
        <taxon>Pseudomonadati</taxon>
        <taxon>Pseudomonadota</taxon>
        <taxon>Alphaproteobacteria</taxon>
        <taxon>Rickettsiales</taxon>
        <taxon>Candidatus Midichloriaceae</taxon>
        <taxon>Candidatus Aquarickettsia</taxon>
    </lineage>
</organism>
<evidence type="ECO:0000256" key="3">
    <source>
        <dbReference type="ARBA" id="ARBA00048244"/>
    </source>
</evidence>
<dbReference type="CDD" id="cd00077">
    <property type="entry name" value="HDc"/>
    <property type="match status" value="1"/>
</dbReference>
<proteinExistence type="inferred from homology"/>
<dbReference type="InterPro" id="IPR007685">
    <property type="entry name" value="RelA_SpoT"/>
</dbReference>
<comment type="caution">
    <text evidence="5">The sequence shown here is derived from an EMBL/GenBank/DDBJ whole genome shotgun (WGS) entry which is preliminary data.</text>
</comment>
<evidence type="ECO:0000313" key="6">
    <source>
        <dbReference type="Proteomes" id="UP000279470"/>
    </source>
</evidence>
<dbReference type="OrthoDB" id="9805041at2"/>